<evidence type="ECO:0000256" key="2">
    <source>
        <dbReference type="ARBA" id="ARBA00004429"/>
    </source>
</evidence>
<sequence>MVFGNRRATRCGHRKPLTVRAFPGRIRGTADAGVPDARTCRGGDFRESGNRPLRRNRDLGARRCRAATRAPKIAPRVDLAGSGPQPGSCSLNWFSNVTIRARLIVAMALSLLLLTAVGLSSLQALATVDRATKDLYARWLPSVHALSEIKYVMASHRLRFIRAILTPEADRAAVFDAAERRRDDVAELSERFSKGLTDPVETQRFAEAMAAWEAYLAAEREIRTDLGTLSAAQISALVNGPSRFAFDEVNAAINQAIAFYNAGADRSGAEAVATFQQAMRLNLTLFFCALVLMAAFVVIVVRSIGRPIERITETMRRLADGDRTVSVAGLEGSNEIGRMAAAVDVFRNYLVERDAARQALERAYENLEDKVEARNSELRIANAALQAEVEERAQANRQLKSMQEELIRTENLAVIGQLSAGIAHELNQPLAALSTLSENAVRFLDLGDEATVRGNLERVVRLVDRMGILTSRLRSFARRTGGEREVVDLGRSVESALALLGHRHDREPMKILLEPSEAPIHVHANAVRIEQILVNLVSNAFDATRATSGAVAVIAWTARDGRAILTVRDNGPGFAPDILTRIFEPFFTTKGKAGGGLGLGLAISADIARIYGGSLTAADGPQGGAVFTLDLPLCGEEAPPE</sequence>
<evidence type="ECO:0000256" key="14">
    <source>
        <dbReference type="ARBA" id="ARBA00023136"/>
    </source>
</evidence>
<dbReference type="Gene3D" id="1.10.287.130">
    <property type="match status" value="1"/>
</dbReference>
<keyword evidence="12 18" id="KW-1133">Transmembrane helix</keyword>
<feature type="domain" description="Histidine kinase" evidence="19">
    <location>
        <begin position="421"/>
        <end position="635"/>
    </location>
</feature>
<evidence type="ECO:0000256" key="4">
    <source>
        <dbReference type="ARBA" id="ARBA00022475"/>
    </source>
</evidence>
<dbReference type="InterPro" id="IPR024478">
    <property type="entry name" value="HlyB_4HB_MCP"/>
</dbReference>
<accession>A0A327KXW0</accession>
<dbReference type="InterPro" id="IPR003661">
    <property type="entry name" value="HisK_dim/P_dom"/>
</dbReference>
<dbReference type="Pfam" id="PF12729">
    <property type="entry name" value="4HB_MCP_1"/>
    <property type="match status" value="1"/>
</dbReference>
<evidence type="ECO:0000313" key="22">
    <source>
        <dbReference type="Proteomes" id="UP000249130"/>
    </source>
</evidence>
<keyword evidence="9" id="KW-0547">Nucleotide-binding</keyword>
<keyword evidence="7" id="KW-0808">Transferase</keyword>
<dbReference type="Pfam" id="PF00672">
    <property type="entry name" value="HAMP"/>
    <property type="match status" value="1"/>
</dbReference>
<dbReference type="Pfam" id="PF00512">
    <property type="entry name" value="HisKA"/>
    <property type="match status" value="1"/>
</dbReference>
<dbReference type="Gene3D" id="6.10.340.10">
    <property type="match status" value="1"/>
</dbReference>
<dbReference type="SMART" id="SM00388">
    <property type="entry name" value="HisKA"/>
    <property type="match status" value="1"/>
</dbReference>
<comment type="subcellular location">
    <subcellularLocation>
        <location evidence="2">Cell inner membrane</location>
        <topology evidence="2">Multi-pass membrane protein</topology>
    </subcellularLocation>
</comment>
<dbReference type="SUPFAM" id="SSF158472">
    <property type="entry name" value="HAMP domain-like"/>
    <property type="match status" value="1"/>
</dbReference>
<dbReference type="SMART" id="SM00387">
    <property type="entry name" value="HATPase_c"/>
    <property type="match status" value="1"/>
</dbReference>
<dbReference type="Pfam" id="PF02518">
    <property type="entry name" value="HATPase_c"/>
    <property type="match status" value="1"/>
</dbReference>
<dbReference type="PANTHER" id="PTHR43065">
    <property type="entry name" value="SENSOR HISTIDINE KINASE"/>
    <property type="match status" value="1"/>
</dbReference>
<dbReference type="SUPFAM" id="SSF47384">
    <property type="entry name" value="Homodimeric domain of signal transducing histidine kinase"/>
    <property type="match status" value="1"/>
</dbReference>
<dbReference type="InterPro" id="IPR036890">
    <property type="entry name" value="HATPase_C_sf"/>
</dbReference>
<keyword evidence="22" id="KW-1185">Reference proteome</keyword>
<dbReference type="AlphaFoldDB" id="A0A327KXW0"/>
<evidence type="ECO:0000256" key="16">
    <source>
        <dbReference type="ARBA" id="ARBA00073143"/>
    </source>
</evidence>
<evidence type="ECO:0000313" key="21">
    <source>
        <dbReference type="EMBL" id="RAI42405.1"/>
    </source>
</evidence>
<evidence type="ECO:0000256" key="7">
    <source>
        <dbReference type="ARBA" id="ARBA00022679"/>
    </source>
</evidence>
<gene>
    <name evidence="21" type="ORF">CH341_19750</name>
</gene>
<evidence type="ECO:0000256" key="15">
    <source>
        <dbReference type="ARBA" id="ARBA00059004"/>
    </source>
</evidence>
<evidence type="ECO:0000256" key="9">
    <source>
        <dbReference type="ARBA" id="ARBA00022741"/>
    </source>
</evidence>
<dbReference type="CDD" id="cd00082">
    <property type="entry name" value="HisKA"/>
    <property type="match status" value="1"/>
</dbReference>
<feature type="domain" description="HAMP" evidence="20">
    <location>
        <begin position="302"/>
        <end position="355"/>
    </location>
</feature>
<keyword evidence="8 18" id="KW-0812">Transmembrane</keyword>
<reference evidence="21 22" key="1">
    <citation type="submission" date="2017-07" db="EMBL/GenBank/DDBJ databases">
        <title>Draft Genome Sequences of Select Purple Nonsulfur Bacteria.</title>
        <authorList>
            <person name="Lasarre B."/>
            <person name="Mckinlay J.B."/>
        </authorList>
    </citation>
    <scope>NUCLEOTIDE SEQUENCE [LARGE SCALE GENOMIC DNA]</scope>
    <source>
        <strain evidence="21 22">DSM 5909</strain>
    </source>
</reference>
<dbReference type="GO" id="GO:0005886">
    <property type="term" value="C:plasma membrane"/>
    <property type="evidence" value="ECO:0007669"/>
    <property type="project" value="UniProtKB-SubCell"/>
</dbReference>
<keyword evidence="11" id="KW-0067">ATP-binding</keyword>
<evidence type="ECO:0000256" key="12">
    <source>
        <dbReference type="ARBA" id="ARBA00022989"/>
    </source>
</evidence>
<evidence type="ECO:0000256" key="3">
    <source>
        <dbReference type="ARBA" id="ARBA00012438"/>
    </source>
</evidence>
<comment type="caution">
    <text evidence="21">The sequence shown here is derived from an EMBL/GenBank/DDBJ whole genome shotgun (WGS) entry which is preliminary data.</text>
</comment>
<dbReference type="Gene3D" id="3.30.565.10">
    <property type="entry name" value="Histidine kinase-like ATPase, C-terminal domain"/>
    <property type="match status" value="1"/>
</dbReference>
<protein>
    <recommendedName>
        <fullName evidence="16">C4-dicarboxylate transport sensor protein DctB</fullName>
        <ecNumber evidence="3">2.7.13.3</ecNumber>
    </recommendedName>
</protein>
<keyword evidence="14 18" id="KW-0472">Membrane</keyword>
<keyword evidence="17" id="KW-0175">Coiled coil</keyword>
<dbReference type="SMART" id="SM00304">
    <property type="entry name" value="HAMP"/>
    <property type="match status" value="1"/>
</dbReference>
<keyword evidence="10" id="KW-0418">Kinase</keyword>
<comment type="function">
    <text evidence="15">Member of the two-component regulatory system DctB/DctD involved in the transport of C4-dicarboxylates. DctB functions as a membrane-associated protein kinase that phosphorylates DctD in response to environmental signals.</text>
</comment>
<dbReference type="PANTHER" id="PTHR43065:SF46">
    <property type="entry name" value="C4-DICARBOXYLATE TRANSPORT SENSOR PROTEIN DCTB"/>
    <property type="match status" value="1"/>
</dbReference>
<keyword evidence="4" id="KW-1003">Cell membrane</keyword>
<keyword evidence="5" id="KW-0997">Cell inner membrane</keyword>
<dbReference type="InterPro" id="IPR005467">
    <property type="entry name" value="His_kinase_dom"/>
</dbReference>
<evidence type="ECO:0000256" key="11">
    <source>
        <dbReference type="ARBA" id="ARBA00022840"/>
    </source>
</evidence>
<evidence type="ECO:0000256" key="17">
    <source>
        <dbReference type="SAM" id="Coils"/>
    </source>
</evidence>
<dbReference type="CDD" id="cd06225">
    <property type="entry name" value="HAMP"/>
    <property type="match status" value="1"/>
</dbReference>
<dbReference type="Proteomes" id="UP000249130">
    <property type="component" value="Unassembled WGS sequence"/>
</dbReference>
<proteinExistence type="predicted"/>
<evidence type="ECO:0000259" key="19">
    <source>
        <dbReference type="PROSITE" id="PS50109"/>
    </source>
</evidence>
<dbReference type="InterPro" id="IPR003660">
    <property type="entry name" value="HAMP_dom"/>
</dbReference>
<feature type="coiled-coil region" evidence="17">
    <location>
        <begin position="350"/>
        <end position="412"/>
    </location>
</feature>
<dbReference type="PROSITE" id="PS50109">
    <property type="entry name" value="HIS_KIN"/>
    <property type="match status" value="1"/>
</dbReference>
<name>A0A327KXW0_9BRAD</name>
<evidence type="ECO:0000256" key="1">
    <source>
        <dbReference type="ARBA" id="ARBA00000085"/>
    </source>
</evidence>
<dbReference type="InterPro" id="IPR036097">
    <property type="entry name" value="HisK_dim/P_sf"/>
</dbReference>
<evidence type="ECO:0000256" key="10">
    <source>
        <dbReference type="ARBA" id="ARBA00022777"/>
    </source>
</evidence>
<dbReference type="PRINTS" id="PR00344">
    <property type="entry name" value="BCTRLSENSOR"/>
</dbReference>
<feature type="transmembrane region" description="Helical" evidence="18">
    <location>
        <begin position="283"/>
        <end position="301"/>
    </location>
</feature>
<dbReference type="PROSITE" id="PS50885">
    <property type="entry name" value="HAMP"/>
    <property type="match status" value="1"/>
</dbReference>
<feature type="transmembrane region" description="Helical" evidence="18">
    <location>
        <begin position="103"/>
        <end position="126"/>
    </location>
</feature>
<dbReference type="InterPro" id="IPR004358">
    <property type="entry name" value="Sig_transdc_His_kin-like_C"/>
</dbReference>
<comment type="catalytic activity">
    <reaction evidence="1">
        <text>ATP + protein L-histidine = ADP + protein N-phospho-L-histidine.</text>
        <dbReference type="EC" id="2.7.13.3"/>
    </reaction>
</comment>
<dbReference type="EC" id="2.7.13.3" evidence="3"/>
<dbReference type="SUPFAM" id="SSF55874">
    <property type="entry name" value="ATPase domain of HSP90 chaperone/DNA topoisomerase II/histidine kinase"/>
    <property type="match status" value="1"/>
</dbReference>
<evidence type="ECO:0000256" key="18">
    <source>
        <dbReference type="SAM" id="Phobius"/>
    </source>
</evidence>
<dbReference type="EMBL" id="NPEX01000157">
    <property type="protein sequence ID" value="RAI42405.1"/>
    <property type="molecule type" value="Genomic_DNA"/>
</dbReference>
<evidence type="ECO:0000256" key="13">
    <source>
        <dbReference type="ARBA" id="ARBA00023012"/>
    </source>
</evidence>
<keyword evidence="13" id="KW-0902">Two-component regulatory system</keyword>
<dbReference type="GO" id="GO:0000155">
    <property type="term" value="F:phosphorelay sensor kinase activity"/>
    <property type="evidence" value="ECO:0007669"/>
    <property type="project" value="InterPro"/>
</dbReference>
<dbReference type="OrthoDB" id="7568856at2"/>
<evidence type="ECO:0000256" key="6">
    <source>
        <dbReference type="ARBA" id="ARBA00022553"/>
    </source>
</evidence>
<evidence type="ECO:0000256" key="5">
    <source>
        <dbReference type="ARBA" id="ARBA00022519"/>
    </source>
</evidence>
<keyword evidence="6" id="KW-0597">Phosphoprotein</keyword>
<evidence type="ECO:0000256" key="8">
    <source>
        <dbReference type="ARBA" id="ARBA00022692"/>
    </source>
</evidence>
<dbReference type="FunFam" id="1.10.287.130:FF:000049">
    <property type="entry name" value="C4-dicarboxylate transport sensor protein DctB"/>
    <property type="match status" value="1"/>
</dbReference>
<dbReference type="GO" id="GO:0005524">
    <property type="term" value="F:ATP binding"/>
    <property type="evidence" value="ECO:0007669"/>
    <property type="project" value="UniProtKB-KW"/>
</dbReference>
<organism evidence="21 22">
    <name type="scientific">Rhodoplanes roseus</name>
    <dbReference type="NCBI Taxonomy" id="29409"/>
    <lineage>
        <taxon>Bacteria</taxon>
        <taxon>Pseudomonadati</taxon>
        <taxon>Pseudomonadota</taxon>
        <taxon>Alphaproteobacteria</taxon>
        <taxon>Hyphomicrobiales</taxon>
        <taxon>Nitrobacteraceae</taxon>
        <taxon>Rhodoplanes</taxon>
    </lineage>
</organism>
<evidence type="ECO:0000259" key="20">
    <source>
        <dbReference type="PROSITE" id="PS50885"/>
    </source>
</evidence>
<dbReference type="InterPro" id="IPR003594">
    <property type="entry name" value="HATPase_dom"/>
</dbReference>